<reference evidence="1" key="1">
    <citation type="journal article" date="2020" name="PLoS ONE">
        <title>Isolation and characterization of Streptomyces bacteriophages and Streptomyces strains encoding biosynthetic arsenals: Streptomyces strains and phages for antibiotic discovery.</title>
        <authorList>
            <person name="Montano E.T."/>
            <person name="Nideffer J.F."/>
            <person name="Brumage L."/>
            <person name="Erb M."/>
            <person name="Derman A.I."/>
            <person name="Davis J.P."/>
            <person name="Estrada E."/>
            <person name="Fu S."/>
            <person name="Le D."/>
            <person name="Vuppala A."/>
            <person name="Tran C."/>
            <person name="Luterstein E."/>
            <person name="Lakkaraju S."/>
            <person name="Panchagnula S."/>
            <person name="Ren C."/>
            <person name="Doan J."/>
            <person name="Tran S."/>
            <person name="Soriano J."/>
            <person name="Fujita Y."/>
            <person name="Gutala P."/>
            <person name="Fujii Q."/>
            <person name="Lee M."/>
            <person name="Bui A."/>
            <person name="Villarreal C."/>
            <person name="Shing S.R."/>
            <person name="Kim S."/>
            <person name="Freeman D."/>
            <person name="Racha V."/>
            <person name="Ho A."/>
            <person name="Kumar P."/>
            <person name="Falah K."/>
            <person name="Dawson T."/>
            <person name="Enustun E."/>
            <person name="Prichard A."/>
            <person name="Gomez A."/>
            <person name="Khanna K."/>
            <person name="Trigg S."/>
            <person name="Fernandez L."/>
            <person name="Pogliano K."/>
            <person name="Pogliano J."/>
        </authorList>
    </citation>
    <scope>NUCLEOTIDE SEQUENCE</scope>
    <source>
        <strain evidence="1">QF2</strain>
    </source>
</reference>
<name>A0A927BIH9_STRGL</name>
<gene>
    <name evidence="1" type="ORF">ID875_00535</name>
</gene>
<dbReference type="AlphaFoldDB" id="A0A927BIH9"/>
<proteinExistence type="predicted"/>
<sequence length="173" mass="19139">MWAPSGDGRLVRNKKREHVPALIDHGPDQPLGSWVPFRLTKKAAPAPDRVWTALDGTVFRDSDVLTRPLVSDRDERFGRMSHGDDARSREELMRSYQRARKLVHLMASGSRTALISEETRTPDPASYVYVAHGLPGGLQLALRDGRTVWLSAEDGGQYIGGLPRSPNCPRATG</sequence>
<dbReference type="EMBL" id="JACWUS010000001">
    <property type="protein sequence ID" value="MBD2827320.1"/>
    <property type="molecule type" value="Genomic_DNA"/>
</dbReference>
<protein>
    <submittedName>
        <fullName evidence="1">Uncharacterized protein</fullName>
    </submittedName>
</protein>
<comment type="caution">
    <text evidence="1">The sequence shown here is derived from an EMBL/GenBank/DDBJ whole genome shotgun (WGS) entry which is preliminary data.</text>
</comment>
<evidence type="ECO:0000313" key="1">
    <source>
        <dbReference type="EMBL" id="MBD2827320.1"/>
    </source>
</evidence>
<organism evidence="1">
    <name type="scientific">Streptomyces globisporus</name>
    <dbReference type="NCBI Taxonomy" id="1908"/>
    <lineage>
        <taxon>Bacteria</taxon>
        <taxon>Bacillati</taxon>
        <taxon>Actinomycetota</taxon>
        <taxon>Actinomycetes</taxon>
        <taxon>Kitasatosporales</taxon>
        <taxon>Streptomycetaceae</taxon>
        <taxon>Streptomyces</taxon>
    </lineage>
</organism>
<accession>A0A927BIH9</accession>